<dbReference type="GO" id="GO:0003887">
    <property type="term" value="F:DNA-directed DNA polymerase activity"/>
    <property type="evidence" value="ECO:0007669"/>
    <property type="project" value="UniProtKB-KW"/>
</dbReference>
<dbReference type="Pfam" id="PF02811">
    <property type="entry name" value="PHP"/>
    <property type="match status" value="1"/>
</dbReference>
<keyword evidence="6" id="KW-0235">DNA replication</keyword>
<dbReference type="PANTHER" id="PTHR32294">
    <property type="entry name" value="DNA POLYMERASE III SUBUNIT ALPHA"/>
    <property type="match status" value="1"/>
</dbReference>
<dbReference type="Pfam" id="PF14579">
    <property type="entry name" value="HHH_6"/>
    <property type="match status" value="1"/>
</dbReference>
<dbReference type="InterPro" id="IPR041931">
    <property type="entry name" value="DNA_pol3_alpha_thumb_dom"/>
</dbReference>
<sequence>MSNFIHLHVHSQYSLLDGQASIPSLVDKAIGDGMKAIALTDHGAMFGVKEFYNYVKKKNSGYNNKIKELKAEIKQLQADESGNNSEKIGELKNQIHKEEAKRFKPIIGCECYVARRGRKLKEGKPDMSGWHLVVLAKNETGYKNLIKMVSYGWTEGYYMRPRIDKELLEKYHEGLIVSTACLGGEVPKKITAGDIKEAEAAALWFKDIFGEDFYFELQRHKTNRPDANTEAYPLQEKVNTELVQMGQRLGIKVIATNDVHFTNEEDADAHDRLICLSTGKDFDDPKRMRYTKQEWLKTTAEMRQIFSDHPEVLENTLEIANKVEFYSIDSDALMPFFPIDVSFGTEEGYRIMYSAEDLIKEFGEKEYKRLGGYDKVIRIKLESDYLRHLTMIGAEKRYGKDMDEEVAERLEFELNTMKTMGFPGYFLIVQDFISAARKMGVAVGPGRGSAAGSAVAYCLGITDIDPIKYDLLFERFLNPDRISMPDIDIDFDDDGRGKVLKWVTEKYGQERVAHIITYGTMATKSAIKDVARVQKLPLSESNRLAKFVPDRIPDKKKVTLKDAIDYVPELKEAANSHDPVMRDTLKYAQMLEGNVRNTGVHACGIIIGQQDISDIVPVSTAEDKETGESILVTQYEGTVIEETGLIKMDFLGLKTLSIIKEALDNIKHTTGEKVDIDNISLEDPKTYELYSQGKTTGTFQFESAGMQKYLKALQPSKFEDLIAMNALYRPGPMDYIPSFIARKHGEEEITYDIPVMERYLNDTYGITVYQEQVMLLSRLLANFTRGQSDELRKAMGKKLIDKMNALKEKFLDGGTKNGHDKKTLEKIWADWEKFASYAFNKSHATCYSWVAYQTAWLKANYPPEYMAAVLSRNLSNITEITKFMDECKAMNMNVLGPDVNESYLKFSVNKAGDIRFGLAAVKGVGEGAVMSIVNERDKNGAFKDIFDFVERVNLSACNKKNIESLALAGAFDAFTEISREQFFELNGKGETFIDLLIRYGNKYQADKNQAVNSLFGDDTSFDIAHPDIPSAEKWSDLERLNKERELIGIYLSAHPLDEYKIVLNYVCNVGMADFEDKDALKNKEISIGGMVTGNREGMTRNGKPYMILRIEDFTGSGEIPLFGDNYINFGKYGRPGLYLYIKGRVQGTRFDENRLEFKINSIQLLPDVKDSLIEKITITLPLHEMNSQMVEELSVLTKNNPGNSLLYFQVVDGEKNMKVDLFSRNIKINVKQELVDYLIENENIIFKVN</sequence>
<dbReference type="SUPFAM" id="SSF89550">
    <property type="entry name" value="PHP domain-like"/>
    <property type="match status" value="1"/>
</dbReference>
<proteinExistence type="predicted"/>
<dbReference type="InterPro" id="IPR003141">
    <property type="entry name" value="Pol/His_phosphatase_N"/>
</dbReference>
<gene>
    <name evidence="11" type="ORF">GGR21_001865</name>
</gene>
<evidence type="ECO:0000256" key="1">
    <source>
        <dbReference type="ARBA" id="ARBA00004496"/>
    </source>
</evidence>
<dbReference type="InterPro" id="IPR004805">
    <property type="entry name" value="DnaE2/DnaE/PolC"/>
</dbReference>
<evidence type="ECO:0000256" key="6">
    <source>
        <dbReference type="ARBA" id="ARBA00022705"/>
    </source>
</evidence>
<dbReference type="InterPro" id="IPR011708">
    <property type="entry name" value="DNA_pol3_alpha_NTPase_dom"/>
</dbReference>
<feature type="domain" description="Polymerase/histidinol phosphatase N-terminal" evidence="10">
    <location>
        <begin position="5"/>
        <end position="115"/>
    </location>
</feature>
<dbReference type="InterPro" id="IPR004365">
    <property type="entry name" value="NA-bd_OB_tRNA"/>
</dbReference>
<dbReference type="InterPro" id="IPR004013">
    <property type="entry name" value="PHP_dom"/>
</dbReference>
<name>A0A840CJ35_9BACT</name>
<evidence type="ECO:0000313" key="11">
    <source>
        <dbReference type="EMBL" id="MBB4035970.1"/>
    </source>
</evidence>
<evidence type="ECO:0000256" key="9">
    <source>
        <dbReference type="SAM" id="Coils"/>
    </source>
</evidence>
<dbReference type="GO" id="GO:0005737">
    <property type="term" value="C:cytoplasm"/>
    <property type="evidence" value="ECO:0007669"/>
    <property type="project" value="UniProtKB-SubCell"/>
</dbReference>
<dbReference type="CDD" id="cd04485">
    <property type="entry name" value="DnaE_OBF"/>
    <property type="match status" value="1"/>
</dbReference>
<keyword evidence="9" id="KW-0175">Coiled coil</keyword>
<dbReference type="EMBL" id="JACIEP010000005">
    <property type="protein sequence ID" value="MBB4035970.1"/>
    <property type="molecule type" value="Genomic_DNA"/>
</dbReference>
<dbReference type="EC" id="2.7.7.7" evidence="2"/>
<accession>A0A840CJ35</accession>
<dbReference type="InterPro" id="IPR040982">
    <property type="entry name" value="DNA_pol3_finger"/>
</dbReference>
<comment type="catalytic activity">
    <reaction evidence="8">
        <text>DNA(n) + a 2'-deoxyribonucleoside 5'-triphosphate = DNA(n+1) + diphosphate</text>
        <dbReference type="Rhea" id="RHEA:22508"/>
        <dbReference type="Rhea" id="RHEA-COMP:17339"/>
        <dbReference type="Rhea" id="RHEA-COMP:17340"/>
        <dbReference type="ChEBI" id="CHEBI:33019"/>
        <dbReference type="ChEBI" id="CHEBI:61560"/>
        <dbReference type="ChEBI" id="CHEBI:173112"/>
        <dbReference type="EC" id="2.7.7.7"/>
    </reaction>
</comment>
<evidence type="ECO:0000256" key="2">
    <source>
        <dbReference type="ARBA" id="ARBA00012417"/>
    </source>
</evidence>
<dbReference type="InterPro" id="IPR029460">
    <property type="entry name" value="DNAPol_HHH"/>
</dbReference>
<dbReference type="GO" id="GO:0003676">
    <property type="term" value="F:nucleic acid binding"/>
    <property type="evidence" value="ECO:0007669"/>
    <property type="project" value="InterPro"/>
</dbReference>
<dbReference type="Gene3D" id="1.10.10.1600">
    <property type="entry name" value="Bacterial DNA polymerase III alpha subunit, thumb domain"/>
    <property type="match status" value="1"/>
</dbReference>
<dbReference type="RefSeq" id="WP_183306872.1">
    <property type="nucleotide sequence ID" value="NZ_JACIEP010000005.1"/>
</dbReference>
<comment type="caution">
    <text evidence="11">The sequence shown here is derived from an EMBL/GenBank/DDBJ whole genome shotgun (WGS) entry which is preliminary data.</text>
</comment>
<dbReference type="GO" id="GO:0008408">
    <property type="term" value="F:3'-5' exonuclease activity"/>
    <property type="evidence" value="ECO:0007669"/>
    <property type="project" value="InterPro"/>
</dbReference>
<comment type="subcellular location">
    <subcellularLocation>
        <location evidence="1">Cytoplasm</location>
    </subcellularLocation>
</comment>
<organism evidence="11 12">
    <name type="scientific">Dysgonomonas hofstadii</name>
    <dbReference type="NCBI Taxonomy" id="637886"/>
    <lineage>
        <taxon>Bacteria</taxon>
        <taxon>Pseudomonadati</taxon>
        <taxon>Bacteroidota</taxon>
        <taxon>Bacteroidia</taxon>
        <taxon>Bacteroidales</taxon>
        <taxon>Dysgonomonadaceae</taxon>
        <taxon>Dysgonomonas</taxon>
    </lineage>
</organism>
<dbReference type="NCBIfam" id="TIGR00594">
    <property type="entry name" value="polc"/>
    <property type="match status" value="1"/>
</dbReference>
<dbReference type="CDD" id="cd12113">
    <property type="entry name" value="PHP_PolIIIA_DnaE3"/>
    <property type="match status" value="1"/>
</dbReference>
<keyword evidence="5 11" id="KW-0548">Nucleotidyltransferase</keyword>
<dbReference type="Proteomes" id="UP000555103">
    <property type="component" value="Unassembled WGS sequence"/>
</dbReference>
<dbReference type="Pfam" id="PF01336">
    <property type="entry name" value="tRNA_anti-codon"/>
    <property type="match status" value="1"/>
</dbReference>
<dbReference type="Gene3D" id="1.10.150.870">
    <property type="match status" value="1"/>
</dbReference>
<dbReference type="InterPro" id="IPR016195">
    <property type="entry name" value="Pol/histidinol_Pase-like"/>
</dbReference>
<evidence type="ECO:0000256" key="8">
    <source>
        <dbReference type="ARBA" id="ARBA00049244"/>
    </source>
</evidence>
<keyword evidence="4 11" id="KW-0808">Transferase</keyword>
<evidence type="ECO:0000256" key="7">
    <source>
        <dbReference type="ARBA" id="ARBA00022932"/>
    </source>
</evidence>
<keyword evidence="12" id="KW-1185">Reference proteome</keyword>
<feature type="coiled-coil region" evidence="9">
    <location>
        <begin position="52"/>
        <end position="86"/>
    </location>
</feature>
<dbReference type="NCBIfam" id="NF004226">
    <property type="entry name" value="PRK05673.1"/>
    <property type="match status" value="1"/>
</dbReference>
<dbReference type="Pfam" id="PF07733">
    <property type="entry name" value="DNA_pol3_alpha"/>
    <property type="match status" value="1"/>
</dbReference>
<evidence type="ECO:0000259" key="10">
    <source>
        <dbReference type="SMART" id="SM00481"/>
    </source>
</evidence>
<evidence type="ECO:0000256" key="3">
    <source>
        <dbReference type="ARBA" id="ARBA00019114"/>
    </source>
</evidence>
<keyword evidence="7" id="KW-0239">DNA-directed DNA polymerase</keyword>
<protein>
    <recommendedName>
        <fullName evidence="3">DNA polymerase III subunit alpha</fullName>
        <ecNumber evidence="2">2.7.7.7</ecNumber>
    </recommendedName>
</protein>
<reference evidence="11 12" key="1">
    <citation type="submission" date="2020-08" db="EMBL/GenBank/DDBJ databases">
        <title>Genomic Encyclopedia of Type Strains, Phase IV (KMG-IV): sequencing the most valuable type-strain genomes for metagenomic binning, comparative biology and taxonomic classification.</title>
        <authorList>
            <person name="Goeker M."/>
        </authorList>
    </citation>
    <scope>NUCLEOTIDE SEQUENCE [LARGE SCALE GENOMIC DNA]</scope>
    <source>
        <strain evidence="11 12">DSM 104969</strain>
    </source>
</reference>
<evidence type="ECO:0000313" key="12">
    <source>
        <dbReference type="Proteomes" id="UP000555103"/>
    </source>
</evidence>
<dbReference type="GO" id="GO:0006260">
    <property type="term" value="P:DNA replication"/>
    <property type="evidence" value="ECO:0007669"/>
    <property type="project" value="UniProtKB-KW"/>
</dbReference>
<dbReference type="Pfam" id="PF17657">
    <property type="entry name" value="DNA_pol3_finger"/>
    <property type="match status" value="1"/>
</dbReference>
<dbReference type="PANTHER" id="PTHR32294:SF0">
    <property type="entry name" value="DNA POLYMERASE III SUBUNIT ALPHA"/>
    <property type="match status" value="1"/>
</dbReference>
<dbReference type="Gene3D" id="3.20.20.140">
    <property type="entry name" value="Metal-dependent hydrolases"/>
    <property type="match status" value="1"/>
</dbReference>
<evidence type="ECO:0000256" key="5">
    <source>
        <dbReference type="ARBA" id="ARBA00022695"/>
    </source>
</evidence>
<evidence type="ECO:0000256" key="4">
    <source>
        <dbReference type="ARBA" id="ARBA00022679"/>
    </source>
</evidence>
<dbReference type="AlphaFoldDB" id="A0A840CJ35"/>
<dbReference type="SMART" id="SM00481">
    <property type="entry name" value="POLIIIAc"/>
    <property type="match status" value="1"/>
</dbReference>